<feature type="transmembrane region" description="Helical" evidence="1">
    <location>
        <begin position="5"/>
        <end position="25"/>
    </location>
</feature>
<evidence type="ECO:0000313" key="2">
    <source>
        <dbReference type="EMBL" id="AZR74052.1"/>
    </source>
</evidence>
<gene>
    <name evidence="2" type="ORF">BBF96_11995</name>
</gene>
<name>A0A3Q9HRD7_9FIRM</name>
<proteinExistence type="predicted"/>
<keyword evidence="1" id="KW-0812">Transmembrane</keyword>
<dbReference type="InterPro" id="IPR009872">
    <property type="entry name" value="DUF1427"/>
</dbReference>
<sequence>MKDILLSTFTGMVVGVIFTVFKLPLPAPPTLASVMGVVGIFLGYILVKFLFHM</sequence>
<dbReference type="RefSeq" id="WP_127017397.1">
    <property type="nucleotide sequence ID" value="NZ_CP016379.1"/>
</dbReference>
<dbReference type="Proteomes" id="UP000267250">
    <property type="component" value="Chromosome"/>
</dbReference>
<keyword evidence="3" id="KW-1185">Reference proteome</keyword>
<accession>A0A3Q9HRD7</accession>
<dbReference type="NCBIfam" id="TIGR03510">
    <property type="entry name" value="XapX"/>
    <property type="match status" value="1"/>
</dbReference>
<protein>
    <submittedName>
        <fullName evidence="2">XapX domain-containing protein</fullName>
    </submittedName>
</protein>
<evidence type="ECO:0000313" key="3">
    <source>
        <dbReference type="Proteomes" id="UP000267250"/>
    </source>
</evidence>
<dbReference type="InterPro" id="IPR020017">
    <property type="entry name" value="XapX_domain"/>
</dbReference>
<dbReference type="KEGG" id="aft:BBF96_11995"/>
<evidence type="ECO:0000256" key="1">
    <source>
        <dbReference type="SAM" id="Phobius"/>
    </source>
</evidence>
<dbReference type="EMBL" id="CP016379">
    <property type="protein sequence ID" value="AZR74052.1"/>
    <property type="molecule type" value="Genomic_DNA"/>
</dbReference>
<organism evidence="2 3">
    <name type="scientific">Anoxybacter fermentans</name>
    <dbReference type="NCBI Taxonomy" id="1323375"/>
    <lineage>
        <taxon>Bacteria</taxon>
        <taxon>Bacillati</taxon>
        <taxon>Bacillota</taxon>
        <taxon>Clostridia</taxon>
        <taxon>Halanaerobiales</taxon>
        <taxon>Anoxybacter</taxon>
    </lineage>
</organism>
<dbReference type="Pfam" id="PF07235">
    <property type="entry name" value="DUF1427"/>
    <property type="match status" value="1"/>
</dbReference>
<dbReference type="AlphaFoldDB" id="A0A3Q9HRD7"/>
<dbReference type="OrthoDB" id="8778565at2"/>
<reference evidence="2 3" key="1">
    <citation type="submission" date="2016-07" db="EMBL/GenBank/DDBJ databases">
        <title>Genome and transcriptome analysis of iron-reducing fermentative bacteria Anoxybacter fermentans.</title>
        <authorList>
            <person name="Zeng X."/>
            <person name="Shao Z."/>
        </authorList>
    </citation>
    <scope>NUCLEOTIDE SEQUENCE [LARGE SCALE GENOMIC DNA]</scope>
    <source>
        <strain evidence="2 3">DY22613</strain>
    </source>
</reference>
<keyword evidence="1" id="KW-0472">Membrane</keyword>
<feature type="transmembrane region" description="Helical" evidence="1">
    <location>
        <begin position="31"/>
        <end position="51"/>
    </location>
</feature>
<keyword evidence="1" id="KW-1133">Transmembrane helix</keyword>